<dbReference type="EMBL" id="JEMT01025953">
    <property type="protein sequence ID" value="EXX60339.1"/>
    <property type="molecule type" value="Genomic_DNA"/>
</dbReference>
<feature type="coiled-coil region" evidence="1">
    <location>
        <begin position="31"/>
        <end position="65"/>
    </location>
</feature>
<accession>A0A015JZ28</accession>
<evidence type="ECO:0000259" key="3">
    <source>
        <dbReference type="PROSITE" id="PS50011"/>
    </source>
</evidence>
<organism evidence="4 5">
    <name type="scientific">Rhizophagus irregularis (strain DAOM 197198w)</name>
    <name type="common">Glomus intraradices</name>
    <dbReference type="NCBI Taxonomy" id="1432141"/>
    <lineage>
        <taxon>Eukaryota</taxon>
        <taxon>Fungi</taxon>
        <taxon>Fungi incertae sedis</taxon>
        <taxon>Mucoromycota</taxon>
        <taxon>Glomeromycotina</taxon>
        <taxon>Glomeromycetes</taxon>
        <taxon>Glomerales</taxon>
        <taxon>Glomeraceae</taxon>
        <taxon>Rhizophagus</taxon>
    </lineage>
</organism>
<proteinExistence type="predicted"/>
<name>A0A015JZ28_RHIIW</name>
<reference evidence="4 5" key="1">
    <citation type="submission" date="2014-02" db="EMBL/GenBank/DDBJ databases">
        <title>Single nucleus genome sequencing reveals high similarity among nuclei of an endomycorrhizal fungus.</title>
        <authorList>
            <person name="Lin K."/>
            <person name="Geurts R."/>
            <person name="Zhang Z."/>
            <person name="Limpens E."/>
            <person name="Saunders D.G."/>
            <person name="Mu D."/>
            <person name="Pang E."/>
            <person name="Cao H."/>
            <person name="Cha H."/>
            <person name="Lin T."/>
            <person name="Zhou Q."/>
            <person name="Shang Y."/>
            <person name="Li Y."/>
            <person name="Ivanov S."/>
            <person name="Sharma T."/>
            <person name="Velzen R.V."/>
            <person name="Ruijter N.D."/>
            <person name="Aanen D.K."/>
            <person name="Win J."/>
            <person name="Kamoun S."/>
            <person name="Bisseling T."/>
            <person name="Huang S."/>
        </authorList>
    </citation>
    <scope>NUCLEOTIDE SEQUENCE [LARGE SCALE GENOMIC DNA]</scope>
    <source>
        <strain evidence="5">DAOM197198w</strain>
    </source>
</reference>
<feature type="compositionally biased region" description="Pro residues" evidence="2">
    <location>
        <begin position="693"/>
        <end position="709"/>
    </location>
</feature>
<dbReference type="PROSITE" id="PS50011">
    <property type="entry name" value="PROTEIN_KINASE_DOM"/>
    <property type="match status" value="1"/>
</dbReference>
<keyword evidence="5" id="KW-1185">Reference proteome</keyword>
<feature type="domain" description="Protein kinase" evidence="3">
    <location>
        <begin position="313"/>
        <end position="576"/>
    </location>
</feature>
<protein>
    <submittedName>
        <fullName evidence="4">Tpk1p</fullName>
    </submittedName>
</protein>
<evidence type="ECO:0000256" key="1">
    <source>
        <dbReference type="SAM" id="Coils"/>
    </source>
</evidence>
<feature type="region of interest" description="Disordered" evidence="2">
    <location>
        <begin position="688"/>
        <end position="738"/>
    </location>
</feature>
<dbReference type="Gene3D" id="1.10.510.10">
    <property type="entry name" value="Transferase(Phosphotransferase) domain 1"/>
    <property type="match status" value="1"/>
</dbReference>
<dbReference type="GO" id="GO:0005524">
    <property type="term" value="F:ATP binding"/>
    <property type="evidence" value="ECO:0007669"/>
    <property type="project" value="InterPro"/>
</dbReference>
<dbReference type="GO" id="GO:0004674">
    <property type="term" value="F:protein serine/threonine kinase activity"/>
    <property type="evidence" value="ECO:0007669"/>
    <property type="project" value="TreeGrafter"/>
</dbReference>
<dbReference type="InterPro" id="IPR011009">
    <property type="entry name" value="Kinase-like_dom_sf"/>
</dbReference>
<dbReference type="Pfam" id="PF07714">
    <property type="entry name" value="PK_Tyr_Ser-Thr"/>
    <property type="match status" value="1"/>
</dbReference>
<evidence type="ECO:0000313" key="4">
    <source>
        <dbReference type="EMBL" id="EXX60339.1"/>
    </source>
</evidence>
<comment type="caution">
    <text evidence="4">The sequence shown here is derived from an EMBL/GenBank/DDBJ whole genome shotgun (WGS) entry which is preliminary data.</text>
</comment>
<dbReference type="InterPro" id="IPR051681">
    <property type="entry name" value="Ser/Thr_Kinases-Pseudokinases"/>
</dbReference>
<dbReference type="InterPro" id="IPR000719">
    <property type="entry name" value="Prot_kinase_dom"/>
</dbReference>
<evidence type="ECO:0000313" key="5">
    <source>
        <dbReference type="Proteomes" id="UP000022910"/>
    </source>
</evidence>
<keyword evidence="1" id="KW-0175">Coiled coil</keyword>
<sequence>MDNTENTEFSADDFTSLFDSNGLLKDKLEGFNENQKKLRSLNEKAKDVQEENLKLKNEVKAWVNRKGQIKLAQSNIDNSYPSEVPPKGKEDDKTYQERYAIAKEFISGWRTCIDEFEDYQKKCDEFGKLFEETTQKNKDSINKTLSQLSKLSKLSLPGGSFHPLIYRLFKHSYHTKSRGCCNLGFFSKLNTMYQIENLFIEIGVNLNIYQDDITATEDKIKEYRELLDKTVLKLNRIRMARTPAYSNQAQQCFVCNRPYVFIKWCKFCDIEQFKKQFSNWGSGNPEFDKIIHDSQLSIKYPNGFIQWIPYEKFVNVEFVGRGAYANVYKANWVEGLGTWDYALGKRVRYPNTPVALKELKNSIHIGKEFLEEVTAYIKSSSSTVLRCYGISKNPKTNEYIMVFPYAHGGNLRNYMKKRLNWLNKLDILRHILYGLADIHIRGLVHRDLHPGNLLHYRRTISVSDLGLCRQVDDVTSSDEIFGVLPFIAPEVLNGEPYTQASDVYSIGIIMWFITSKEYPFYDRVYDKYLAREICENLRPKILDETPPDYKELMQKCWDKDPDKRPTTKDLYQKILFWLNEFNKTPLPDTIQQFITNKQNSFDEVHDSNVEYASQSVKTQTIKDPIIEKLAAKIKKGTNSDNDDKKYEDEADEWNTIHINDYQNWLYELDIMRDFSEGKIASIVTNEIPQLNYEPPPPPTPPTLPTPPTPSTGENTTTGESTSGIQITHSLEAFTESLK</sequence>
<dbReference type="SUPFAM" id="SSF56112">
    <property type="entry name" value="Protein kinase-like (PK-like)"/>
    <property type="match status" value="1"/>
</dbReference>
<dbReference type="Proteomes" id="UP000022910">
    <property type="component" value="Unassembled WGS sequence"/>
</dbReference>
<dbReference type="InterPro" id="IPR001245">
    <property type="entry name" value="Ser-Thr/Tyr_kinase_cat_dom"/>
</dbReference>
<dbReference type="AlphaFoldDB" id="A0A015JZ28"/>
<dbReference type="HOGENOM" id="CLU_376044_0_0_1"/>
<feature type="compositionally biased region" description="Low complexity" evidence="2">
    <location>
        <begin position="710"/>
        <end position="723"/>
    </location>
</feature>
<gene>
    <name evidence="4" type="ORF">RirG_180810</name>
</gene>
<dbReference type="OrthoDB" id="2342367at2759"/>
<dbReference type="PRINTS" id="PR00109">
    <property type="entry name" value="TYRKINASE"/>
</dbReference>
<dbReference type="PANTHER" id="PTHR44329">
    <property type="entry name" value="SERINE/THREONINE-PROTEIN KINASE TNNI3K-RELATED"/>
    <property type="match status" value="1"/>
</dbReference>
<evidence type="ECO:0000256" key="2">
    <source>
        <dbReference type="SAM" id="MobiDB-lite"/>
    </source>
</evidence>